<dbReference type="AlphaFoldDB" id="A0A7W0CNF9"/>
<dbReference type="NCBIfam" id="NF040521">
    <property type="entry name" value="C45_proenzyme"/>
    <property type="match status" value="1"/>
</dbReference>
<dbReference type="InterPro" id="IPR029055">
    <property type="entry name" value="Ntn_hydrolases_N"/>
</dbReference>
<name>A0A7W0CNF9_9ACTN</name>
<protein>
    <recommendedName>
        <fullName evidence="1">Peptidase C45 hydrolase domain-containing protein</fullName>
    </recommendedName>
</protein>
<proteinExistence type="predicted"/>
<dbReference type="Gene3D" id="3.60.60.10">
    <property type="entry name" value="Penicillin V Acylase, Chain A"/>
    <property type="match status" value="1"/>
</dbReference>
<evidence type="ECO:0000313" key="3">
    <source>
        <dbReference type="Proteomes" id="UP000530928"/>
    </source>
</evidence>
<organism evidence="2 3">
    <name type="scientific">Nonomuraea soli</name>
    <dbReference type="NCBI Taxonomy" id="1032476"/>
    <lineage>
        <taxon>Bacteria</taxon>
        <taxon>Bacillati</taxon>
        <taxon>Actinomycetota</taxon>
        <taxon>Actinomycetes</taxon>
        <taxon>Streptosporangiales</taxon>
        <taxon>Streptosporangiaceae</taxon>
        <taxon>Nonomuraea</taxon>
    </lineage>
</organism>
<gene>
    <name evidence="2" type="ORF">HNR30_005733</name>
</gene>
<evidence type="ECO:0000313" key="2">
    <source>
        <dbReference type="EMBL" id="MBA2894361.1"/>
    </source>
</evidence>
<dbReference type="SUPFAM" id="SSF56235">
    <property type="entry name" value="N-terminal nucleophile aminohydrolases (Ntn hydrolases)"/>
    <property type="match status" value="1"/>
</dbReference>
<dbReference type="Pfam" id="PF03417">
    <property type="entry name" value="AAT"/>
    <property type="match status" value="1"/>
</dbReference>
<reference evidence="2 3" key="1">
    <citation type="submission" date="2020-07" db="EMBL/GenBank/DDBJ databases">
        <title>Genomic Encyclopedia of Type Strains, Phase IV (KMG-IV): sequencing the most valuable type-strain genomes for metagenomic binning, comparative biology and taxonomic classification.</title>
        <authorList>
            <person name="Goeker M."/>
        </authorList>
    </citation>
    <scope>NUCLEOTIDE SEQUENCE [LARGE SCALE GENOMIC DNA]</scope>
    <source>
        <strain evidence="2 3">DSM 45533</strain>
    </source>
</reference>
<evidence type="ECO:0000259" key="1">
    <source>
        <dbReference type="Pfam" id="PF03417"/>
    </source>
</evidence>
<accession>A0A7W0CNF9</accession>
<comment type="caution">
    <text evidence="2">The sequence shown here is derived from an EMBL/GenBank/DDBJ whole genome shotgun (WGS) entry which is preliminary data.</text>
</comment>
<feature type="domain" description="Peptidase C45 hydrolase" evidence="1">
    <location>
        <begin position="117"/>
        <end position="332"/>
    </location>
</feature>
<keyword evidence="3" id="KW-1185">Reference proteome</keyword>
<dbReference type="InterPro" id="IPR005079">
    <property type="entry name" value="Peptidase_C45_hydrolase"/>
</dbReference>
<dbReference type="RefSeq" id="WP_181613147.1">
    <property type="nucleotide sequence ID" value="NZ_BAABAM010000004.1"/>
</dbReference>
<dbReference type="Proteomes" id="UP000530928">
    <property type="component" value="Unassembled WGS sequence"/>
</dbReference>
<dbReference type="EMBL" id="JACDUR010000006">
    <property type="protein sequence ID" value="MBA2894361.1"/>
    <property type="molecule type" value="Genomic_DNA"/>
</dbReference>
<sequence length="370" mass="40200">MTVKQIAGSANDFQLVHHVTATGDQQAIGRLLAAQAAEVFGWRPQPVDPELNRARMAWFAEHWPQHHARIEGARALWAQEHGGACADGLTFDGLTGMAMGCSALWVPPSASTDGHGRIGRNYDFFTLTTSELMGLGGPQPGELPMAARPHVVTTVPDEGLASTVVSMSDLDGAMDGINEAGLAVALLMEDYARTEPPTDTTPGIGVSSVQLLRFLLDTCEDTEQAKTALKGLPTYDFGMPLHYIVADAAGRAFVWENGNAFEVGDAALCVTNHPLHRHPDPRSLPEDDELTMTTYARLRSIFDASRGVTMSPESLRAALRGVQAGQDSPWRTTWNTVFDTYDRTMAVRFYLGDGEREPRYTQELLFTAGV</sequence>
<dbReference type="InterPro" id="IPR047794">
    <property type="entry name" value="C45_proenzyme-like"/>
</dbReference>